<accession>A0A091B3Y4</accession>
<sequence length="146" mass="16141">MALGLAGLGLAVIALLVWLVVRTPAPVLPPVDPVHAIAADLVRQHNASLPRDLGDGLVLERMSVEGRTVLMILRSQGMTLAEAARNPELFQRVREAEQARLLAYCSERDFRLVLDEGVVLTRRFIDRDDQRFFDVSLAAADCRPNT</sequence>
<reference evidence="1 2" key="1">
    <citation type="submission" date="2013-09" db="EMBL/GenBank/DDBJ databases">
        <title>Genome sequencing of Arenimonas metalli.</title>
        <authorList>
            <person name="Chen F."/>
            <person name="Wang G."/>
        </authorList>
    </citation>
    <scope>NUCLEOTIDE SEQUENCE [LARGE SCALE GENOMIC DNA]</scope>
    <source>
        <strain evidence="1 2">CF5-1</strain>
    </source>
</reference>
<dbReference type="eggNOG" id="ENOG5030AAF">
    <property type="taxonomic scope" value="Bacteria"/>
</dbReference>
<gene>
    <name evidence="1" type="ORF">N787_12745</name>
</gene>
<dbReference type="STRING" id="1384056.N787_12745"/>
<evidence type="ECO:0000313" key="2">
    <source>
        <dbReference type="Proteomes" id="UP000029393"/>
    </source>
</evidence>
<organism evidence="1 2">
    <name type="scientific">Arenimonas metalli CF5-1</name>
    <dbReference type="NCBI Taxonomy" id="1384056"/>
    <lineage>
        <taxon>Bacteria</taxon>
        <taxon>Pseudomonadati</taxon>
        <taxon>Pseudomonadota</taxon>
        <taxon>Gammaproteobacteria</taxon>
        <taxon>Lysobacterales</taxon>
        <taxon>Lysobacteraceae</taxon>
        <taxon>Arenimonas</taxon>
    </lineage>
</organism>
<dbReference type="Gene3D" id="3.30.300.250">
    <property type="match status" value="1"/>
</dbReference>
<dbReference type="EMBL" id="AVCK01000027">
    <property type="protein sequence ID" value="KFN45554.1"/>
    <property type="molecule type" value="Genomic_DNA"/>
</dbReference>
<evidence type="ECO:0000313" key="1">
    <source>
        <dbReference type="EMBL" id="KFN45554.1"/>
    </source>
</evidence>
<proteinExistence type="predicted"/>
<name>A0A091B3Y4_9GAMM</name>
<dbReference type="AlphaFoldDB" id="A0A091B3Y4"/>
<comment type="caution">
    <text evidence="1">The sequence shown here is derived from an EMBL/GenBank/DDBJ whole genome shotgun (WGS) entry which is preliminary data.</text>
</comment>
<protein>
    <submittedName>
        <fullName evidence="1">Uncharacterized protein</fullName>
    </submittedName>
</protein>
<dbReference type="Proteomes" id="UP000029393">
    <property type="component" value="Unassembled WGS sequence"/>
</dbReference>
<dbReference type="PATRIC" id="fig|1384056.3.peg.1877"/>
<keyword evidence="2" id="KW-1185">Reference proteome</keyword>